<evidence type="ECO:0000313" key="2">
    <source>
        <dbReference type="EMBL" id="SMP71323.1"/>
    </source>
</evidence>
<protein>
    <recommendedName>
        <fullName evidence="4">DUF308 domain-containing protein</fullName>
    </recommendedName>
</protein>
<gene>
    <name evidence="2" type="ORF">SAMN06265222_11431</name>
</gene>
<organism evidence="2 3">
    <name type="scientific">Neorhodopirellula lusitana</name>
    <dbReference type="NCBI Taxonomy" id="445327"/>
    <lineage>
        <taxon>Bacteria</taxon>
        <taxon>Pseudomonadati</taxon>
        <taxon>Planctomycetota</taxon>
        <taxon>Planctomycetia</taxon>
        <taxon>Pirellulales</taxon>
        <taxon>Pirellulaceae</taxon>
        <taxon>Neorhodopirellula</taxon>
    </lineage>
</organism>
<keyword evidence="1" id="KW-1133">Transmembrane helix</keyword>
<sequence length="242" mass="26418">MSGLNQPNHSDRPKRSGTLKKPMLYGLIGSVVLGAILGIVFVLRDTWGWFEVRVILTTLIVAAGSLCGLACDLSRTPLGSNWMPKLGMVLTALASALFLFGVWVEGDSEIYWKTTVCVSILAVSIIHVNLLGIAKLAGRFRWLQFITSQIIFGYALLLCTMIIAEIDSSGALRLVTAGSIVIAALSMVIPILHRISRLDAHRRGEELLNVSEQRSVDSIDEEIARLHKRIADLERVRGTLGG</sequence>
<feature type="transmembrane region" description="Helical" evidence="1">
    <location>
        <begin position="22"/>
        <end position="43"/>
    </location>
</feature>
<keyword evidence="1" id="KW-0472">Membrane</keyword>
<dbReference type="EMBL" id="FXUG01000014">
    <property type="protein sequence ID" value="SMP71323.1"/>
    <property type="molecule type" value="Genomic_DNA"/>
</dbReference>
<feature type="transmembrane region" description="Helical" evidence="1">
    <location>
        <begin position="86"/>
        <end position="104"/>
    </location>
</feature>
<feature type="transmembrane region" description="Helical" evidence="1">
    <location>
        <begin position="110"/>
        <end position="130"/>
    </location>
</feature>
<feature type="transmembrane region" description="Helical" evidence="1">
    <location>
        <begin position="170"/>
        <end position="192"/>
    </location>
</feature>
<keyword evidence="1" id="KW-0812">Transmembrane</keyword>
<dbReference type="Proteomes" id="UP001158067">
    <property type="component" value="Unassembled WGS sequence"/>
</dbReference>
<name>A0ABY1QH10_9BACT</name>
<proteinExistence type="predicted"/>
<feature type="transmembrane region" description="Helical" evidence="1">
    <location>
        <begin position="142"/>
        <end position="164"/>
    </location>
</feature>
<feature type="transmembrane region" description="Helical" evidence="1">
    <location>
        <begin position="55"/>
        <end position="74"/>
    </location>
</feature>
<comment type="caution">
    <text evidence="2">The sequence shown here is derived from an EMBL/GenBank/DDBJ whole genome shotgun (WGS) entry which is preliminary data.</text>
</comment>
<accession>A0ABY1QH10</accession>
<dbReference type="RefSeq" id="WP_283434427.1">
    <property type="nucleotide sequence ID" value="NZ_FXUG01000014.1"/>
</dbReference>
<evidence type="ECO:0008006" key="4">
    <source>
        <dbReference type="Google" id="ProtNLM"/>
    </source>
</evidence>
<keyword evidence="3" id="KW-1185">Reference proteome</keyword>
<evidence type="ECO:0000256" key="1">
    <source>
        <dbReference type="SAM" id="Phobius"/>
    </source>
</evidence>
<evidence type="ECO:0000313" key="3">
    <source>
        <dbReference type="Proteomes" id="UP001158067"/>
    </source>
</evidence>
<reference evidence="2 3" key="1">
    <citation type="submission" date="2017-05" db="EMBL/GenBank/DDBJ databases">
        <authorList>
            <person name="Varghese N."/>
            <person name="Submissions S."/>
        </authorList>
    </citation>
    <scope>NUCLEOTIDE SEQUENCE [LARGE SCALE GENOMIC DNA]</scope>
    <source>
        <strain evidence="2 3">DSM 25457</strain>
    </source>
</reference>